<evidence type="ECO:0000256" key="10">
    <source>
        <dbReference type="ARBA" id="ARBA00022989"/>
    </source>
</evidence>
<keyword evidence="10 12" id="KW-1133">Transmembrane helix</keyword>
<keyword evidence="6" id="KW-0997">Cell inner membrane</keyword>
<dbReference type="Pfam" id="PF13632">
    <property type="entry name" value="Glyco_trans_2_3"/>
    <property type="match status" value="1"/>
</dbReference>
<dbReference type="PANTHER" id="PTHR43867">
    <property type="entry name" value="CELLULOSE SYNTHASE CATALYTIC SUBUNIT A [UDP-FORMING]"/>
    <property type="match status" value="1"/>
</dbReference>
<keyword evidence="11 12" id="KW-0472">Membrane</keyword>
<evidence type="ECO:0000256" key="9">
    <source>
        <dbReference type="ARBA" id="ARBA00022692"/>
    </source>
</evidence>
<dbReference type="OrthoDB" id="9775281at2"/>
<dbReference type="SUPFAM" id="SSF53448">
    <property type="entry name" value="Nucleotide-diphospho-sugar transferases"/>
    <property type="match status" value="1"/>
</dbReference>
<comment type="similarity">
    <text evidence="3">Belongs to the glycosyltransferase 2 family. OpgH subfamily.</text>
</comment>
<evidence type="ECO:0000256" key="8">
    <source>
        <dbReference type="ARBA" id="ARBA00022679"/>
    </source>
</evidence>
<proteinExistence type="inferred from homology"/>
<evidence type="ECO:0000313" key="15">
    <source>
        <dbReference type="Proteomes" id="UP000316313"/>
    </source>
</evidence>
<dbReference type="RefSeq" id="WP_141460508.1">
    <property type="nucleotide sequence ID" value="NZ_CP038141.1"/>
</dbReference>
<keyword evidence="7" id="KW-0328">Glycosyltransferase</keyword>
<dbReference type="InterPro" id="IPR001173">
    <property type="entry name" value="Glyco_trans_2-like"/>
</dbReference>
<reference evidence="14 15" key="1">
    <citation type="submission" date="2019-03" db="EMBL/GenBank/DDBJ databases">
        <title>The complete genome sequence of Swingsia samuiensis NBRC107927(T).</title>
        <authorList>
            <person name="Chua K.-O."/>
            <person name="Chan K.-G."/>
            <person name="See-Too W.-S."/>
        </authorList>
    </citation>
    <scope>NUCLEOTIDE SEQUENCE [LARGE SCALE GENOMIC DNA]</scope>
    <source>
        <strain evidence="14 15">AH83</strain>
    </source>
</reference>
<comment type="subcellular location">
    <subcellularLocation>
        <location evidence="1">Cell inner membrane</location>
        <topology evidence="1">Multi-pass membrane protein</topology>
    </subcellularLocation>
</comment>
<dbReference type="Proteomes" id="UP000316313">
    <property type="component" value="Chromosome"/>
</dbReference>
<protein>
    <recommendedName>
        <fullName evidence="4">Glucans biosynthesis glucosyltransferase H</fullName>
    </recommendedName>
</protein>
<keyword evidence="9 12" id="KW-0812">Transmembrane</keyword>
<feature type="transmembrane region" description="Helical" evidence="12">
    <location>
        <begin position="639"/>
        <end position="657"/>
    </location>
</feature>
<evidence type="ECO:0000256" key="7">
    <source>
        <dbReference type="ARBA" id="ARBA00022676"/>
    </source>
</evidence>
<keyword evidence="5" id="KW-1003">Cell membrane</keyword>
<dbReference type="GO" id="GO:0016758">
    <property type="term" value="F:hexosyltransferase activity"/>
    <property type="evidence" value="ECO:0007669"/>
    <property type="project" value="TreeGrafter"/>
</dbReference>
<dbReference type="InterPro" id="IPR050321">
    <property type="entry name" value="Glycosyltr_2/OpgH_subfam"/>
</dbReference>
<feature type="transmembrane region" description="Helical" evidence="12">
    <location>
        <begin position="491"/>
        <end position="513"/>
    </location>
</feature>
<name>A0A4Y6UK30_9PROT</name>
<dbReference type="InterPro" id="IPR029044">
    <property type="entry name" value="Nucleotide-diphossugar_trans"/>
</dbReference>
<dbReference type="NCBIfam" id="NF003962">
    <property type="entry name" value="PRK05454.2-5"/>
    <property type="match status" value="1"/>
</dbReference>
<feature type="transmembrane region" description="Helical" evidence="12">
    <location>
        <begin position="127"/>
        <end position="148"/>
    </location>
</feature>
<evidence type="ECO:0000256" key="5">
    <source>
        <dbReference type="ARBA" id="ARBA00022475"/>
    </source>
</evidence>
<evidence type="ECO:0000313" key="14">
    <source>
        <dbReference type="EMBL" id="QDH16998.1"/>
    </source>
</evidence>
<accession>A0A4Y6UK30</accession>
<dbReference type="NCBIfam" id="NF003958">
    <property type="entry name" value="PRK05454.2-1"/>
    <property type="match status" value="1"/>
</dbReference>
<organism evidence="14 15">
    <name type="scientific">Swingsia samuiensis</name>
    <dbReference type="NCBI Taxonomy" id="1293412"/>
    <lineage>
        <taxon>Bacteria</taxon>
        <taxon>Pseudomonadati</taxon>
        <taxon>Pseudomonadota</taxon>
        <taxon>Alphaproteobacteria</taxon>
        <taxon>Acetobacterales</taxon>
        <taxon>Acetobacteraceae</taxon>
        <taxon>Swingsia</taxon>
    </lineage>
</organism>
<gene>
    <name evidence="14" type="primary">mdoH</name>
    <name evidence="14" type="ORF">E3D00_05045</name>
</gene>
<dbReference type="AlphaFoldDB" id="A0A4Y6UK30"/>
<dbReference type="Gene3D" id="3.90.550.10">
    <property type="entry name" value="Spore Coat Polysaccharide Biosynthesis Protein SpsA, Chain A"/>
    <property type="match status" value="1"/>
</dbReference>
<evidence type="ECO:0000256" key="12">
    <source>
        <dbReference type="SAM" id="Phobius"/>
    </source>
</evidence>
<evidence type="ECO:0000256" key="2">
    <source>
        <dbReference type="ARBA" id="ARBA00005001"/>
    </source>
</evidence>
<feature type="transmembrane region" description="Helical" evidence="12">
    <location>
        <begin position="95"/>
        <end position="115"/>
    </location>
</feature>
<feature type="transmembrane region" description="Helical" evidence="12">
    <location>
        <begin position="534"/>
        <end position="560"/>
    </location>
</feature>
<sequence>MTDFRAYLKAAGLSEAEAHEQNRNLDSWEDFFHWMDHHTQDEELPSAKRTSIGAPQLDLCWKAALFRRFHAMRDQGLPVGSPPSWTDVIEKRRHISLCVTLSLTAILSWISASTLSSEHISLTLSAIYTALYTVMIFFIISTFSKLILGTWHALRGPNANPWHPSHSARDPLPDSKVAVLFPVYHEDPARVSAGIISVAKSLERHAPEHIKNYEFFFLSDSRQANYRIAELAALIQVRKACPNFSIHYRWRKSNDHAKLGNVTDFCRRWGSRFKYMLVMDADSLMNGATIQKLFRMMEGNHRLGILQTSPTPVLRESLFGRMQQFAGRLYGTAFSYSMQAMNMGHASYIGHNALIRIQPFVDHCLLPELSGTSPWGGKPLSHDIIEAAFMARAGYEVWLLPELEGSYEEIPSNLLSFLIRERRWMQGNLQHIRLLFIEGIRPVHRETFITGVMAYVSAPLWAIFLIVSAWYMTFYIQTFQFSLDMMGSLSLPSIMMLASTIVFLFAPRVFAILQNLPHAKSQRFGGKIKMIASTLAETLFSFFFAPIMMAFLTRFTWLWIKRRSISWGNQQRDDDALPWKMCLKHFGWTSSLGILITGYLIYKLYMIPTQAILMFHLMNGHFALPNSILFWFFPILSGLIFSVFIARLTSFSFPALLKAKWFMIPEEHEVPLEITQMLEWDEKVRSTIPDPENLEHCIQYALNSPDFYVAQRARARHISRFYSNVSEKMTLNKKLTIDEFMTALSEKKALDEILRLYNYKQS</sequence>
<feature type="transmembrane region" description="Helical" evidence="12">
    <location>
        <begin position="586"/>
        <end position="605"/>
    </location>
</feature>
<comment type="pathway">
    <text evidence="2">Glycan metabolism; osmoregulated periplasmic glucan (OPG) biosynthesis.</text>
</comment>
<keyword evidence="8 14" id="KW-0808">Transferase</keyword>
<evidence type="ECO:0000256" key="4">
    <source>
        <dbReference type="ARBA" id="ARBA00020585"/>
    </source>
</evidence>
<keyword evidence="15" id="KW-1185">Reference proteome</keyword>
<dbReference type="EMBL" id="CP038141">
    <property type="protein sequence ID" value="QDH16998.1"/>
    <property type="molecule type" value="Genomic_DNA"/>
</dbReference>
<dbReference type="PANTHER" id="PTHR43867:SF5">
    <property type="entry name" value="GLUCANS BIOSYNTHESIS GLUCOSYLTRANSFERASE H"/>
    <property type="match status" value="1"/>
</dbReference>
<feature type="domain" description="Glycosyltransferase 2-like" evidence="13">
    <location>
        <begin position="277"/>
        <end position="504"/>
    </location>
</feature>
<dbReference type="GO" id="GO:0005886">
    <property type="term" value="C:plasma membrane"/>
    <property type="evidence" value="ECO:0007669"/>
    <property type="project" value="UniProtKB-SubCell"/>
</dbReference>
<evidence type="ECO:0000259" key="13">
    <source>
        <dbReference type="Pfam" id="PF13632"/>
    </source>
</evidence>
<evidence type="ECO:0000256" key="6">
    <source>
        <dbReference type="ARBA" id="ARBA00022519"/>
    </source>
</evidence>
<evidence type="ECO:0000256" key="3">
    <source>
        <dbReference type="ARBA" id="ARBA00009337"/>
    </source>
</evidence>
<evidence type="ECO:0000256" key="1">
    <source>
        <dbReference type="ARBA" id="ARBA00004429"/>
    </source>
</evidence>
<evidence type="ECO:0000256" key="11">
    <source>
        <dbReference type="ARBA" id="ARBA00023136"/>
    </source>
</evidence>
<dbReference type="KEGG" id="ssam:E3D00_05045"/>
<feature type="transmembrane region" description="Helical" evidence="12">
    <location>
        <begin position="448"/>
        <end position="471"/>
    </location>
</feature>